<feature type="compositionally biased region" description="Basic and acidic residues" evidence="1">
    <location>
        <begin position="175"/>
        <end position="187"/>
    </location>
</feature>
<dbReference type="OMA" id="MLHTFHH"/>
<name>J3MKR8_ORYBR</name>
<feature type="compositionally biased region" description="Low complexity" evidence="1">
    <location>
        <begin position="504"/>
        <end position="515"/>
    </location>
</feature>
<feature type="region of interest" description="Disordered" evidence="1">
    <location>
        <begin position="294"/>
        <end position="317"/>
    </location>
</feature>
<proteinExistence type="predicted"/>
<feature type="region of interest" description="Disordered" evidence="1">
    <location>
        <begin position="88"/>
        <end position="136"/>
    </location>
</feature>
<feature type="region of interest" description="Disordered" evidence="1">
    <location>
        <begin position="362"/>
        <end position="394"/>
    </location>
</feature>
<feature type="region of interest" description="Disordered" evidence="1">
    <location>
        <begin position="493"/>
        <end position="515"/>
    </location>
</feature>
<feature type="region of interest" description="Disordered" evidence="1">
    <location>
        <begin position="574"/>
        <end position="694"/>
    </location>
</feature>
<dbReference type="KEGG" id="obr:102704991"/>
<dbReference type="OrthoDB" id="1908091at2759"/>
<dbReference type="STRING" id="4533.J3MKR8"/>
<dbReference type="GeneID" id="102704991"/>
<dbReference type="EnsemblPlants" id="OB07G20000.1">
    <property type="protein sequence ID" value="OB07G20000.1"/>
    <property type="gene ID" value="OB07G20000"/>
</dbReference>
<dbReference type="Proteomes" id="UP000006038">
    <property type="component" value="Chromosome 7"/>
</dbReference>
<keyword evidence="4" id="KW-1185">Reference proteome</keyword>
<feature type="compositionally biased region" description="Low complexity" evidence="1">
    <location>
        <begin position="120"/>
        <end position="135"/>
    </location>
</feature>
<dbReference type="Gramene" id="OB07G20000.1">
    <property type="protein sequence ID" value="OB07G20000.1"/>
    <property type="gene ID" value="OB07G20000"/>
</dbReference>
<evidence type="ECO:0000256" key="1">
    <source>
        <dbReference type="SAM" id="MobiDB-lite"/>
    </source>
</evidence>
<evidence type="ECO:0000313" key="4">
    <source>
        <dbReference type="Proteomes" id="UP000006038"/>
    </source>
</evidence>
<protein>
    <submittedName>
        <fullName evidence="3">Uncharacterized protein</fullName>
    </submittedName>
</protein>
<gene>
    <name evidence="3" type="primary">LOC102704991</name>
</gene>
<keyword evidence="2" id="KW-0812">Transmembrane</keyword>
<dbReference type="PANTHER" id="PTHR33870">
    <property type="entry name" value="CARDIOMYOPATHY-ASSOCIATED PROTEIN"/>
    <property type="match status" value="1"/>
</dbReference>
<dbReference type="AlphaFoldDB" id="J3MKR8"/>
<dbReference type="eggNOG" id="ENOG502SHBU">
    <property type="taxonomic scope" value="Eukaryota"/>
</dbReference>
<dbReference type="RefSeq" id="XP_015694462.1">
    <property type="nucleotide sequence ID" value="XM_015838976.1"/>
</dbReference>
<feature type="compositionally biased region" description="Polar residues" evidence="1">
    <location>
        <begin position="655"/>
        <end position="672"/>
    </location>
</feature>
<feature type="transmembrane region" description="Helical" evidence="2">
    <location>
        <begin position="44"/>
        <end position="59"/>
    </location>
</feature>
<feature type="transmembrane region" description="Helical" evidence="2">
    <location>
        <begin position="17"/>
        <end position="37"/>
    </location>
</feature>
<feature type="compositionally biased region" description="Polar residues" evidence="1">
    <location>
        <begin position="588"/>
        <end position="600"/>
    </location>
</feature>
<sequence>MPVLQTVGRFFRQHPSVFVSLVFLVILYKYFFGWFTLILETSPIFLFAGFFLGIILAYGEPNIPENDHVYKKIEKAYNRNVGGNDKSVGGISAPRIASNEERLAKHNNTGKVTKRRSHNGGSSSESSSSESDGSETNAHQMLHTFHHLRSATSSSRSSQDGDSNDSSIEDGTENQESKEHNENEQKNSKVVAWTADDQKNILNIGCLEIERNQRLESLIARRRARKYVDRNLIDFGSSDSLPTIEELSKFNVQIPAIFAPRKNPFDLPYNEDNFPESAPSAPLKMLNKFDLPFDQANESSSSEGANPSHVDSTPVFSQSQKDTMFRRHESFTQGAPFLSDFWQDMQPSRFRPYFVTEKMADEGIPVPNIEGEASEKSSAEDSDSTSSVTDQESHKLVLEDCSNQNLRPPLSQTEEQFHLAQNARDVTLALNIEPPLLISDSSDDDISLPDGNINDWEEAQESANLNLSQNASLDGPSVIEYPHEMEMTSNEFHQLSPHPNDIDSSSSSTEATELSELNSIELPAKEVEFIDDIPIADPVYDYSPSGSKKPTSVGSVIDVALLQQGNIHTSDVEVRMGEDSPSRIAAHSSETATPNLTSIPESKPIEKSTSEVRERDNSGNDGSNQDSISHANPTNLASAQESKSREKETSEVREQGNSGNDGSNQDSVSHANPTAPDVSSKPTSTSSINAVKAGTKIISSSRKAVFGLFKK</sequence>
<accession>J3MKR8</accession>
<evidence type="ECO:0000256" key="2">
    <source>
        <dbReference type="SAM" id="Phobius"/>
    </source>
</evidence>
<keyword evidence="2" id="KW-0472">Membrane</keyword>
<feature type="compositionally biased region" description="Polar residues" evidence="1">
    <location>
        <begin position="296"/>
        <end position="317"/>
    </location>
</feature>
<evidence type="ECO:0000313" key="3">
    <source>
        <dbReference type="EnsemblPlants" id="OB07G20000.1"/>
    </source>
</evidence>
<reference evidence="3" key="2">
    <citation type="submission" date="2013-04" db="UniProtKB">
        <authorList>
            <consortium name="EnsemblPlants"/>
        </authorList>
    </citation>
    <scope>IDENTIFICATION</scope>
</reference>
<feature type="compositionally biased region" description="Polar residues" evidence="1">
    <location>
        <begin position="680"/>
        <end position="689"/>
    </location>
</feature>
<organism evidence="3">
    <name type="scientific">Oryza brachyantha</name>
    <name type="common">malo sina</name>
    <dbReference type="NCBI Taxonomy" id="4533"/>
    <lineage>
        <taxon>Eukaryota</taxon>
        <taxon>Viridiplantae</taxon>
        <taxon>Streptophyta</taxon>
        <taxon>Embryophyta</taxon>
        <taxon>Tracheophyta</taxon>
        <taxon>Spermatophyta</taxon>
        <taxon>Magnoliopsida</taxon>
        <taxon>Liliopsida</taxon>
        <taxon>Poales</taxon>
        <taxon>Poaceae</taxon>
        <taxon>BOP clade</taxon>
        <taxon>Oryzoideae</taxon>
        <taxon>Oryzeae</taxon>
        <taxon>Oryzinae</taxon>
        <taxon>Oryza</taxon>
    </lineage>
</organism>
<feature type="compositionally biased region" description="Low complexity" evidence="1">
    <location>
        <begin position="150"/>
        <end position="166"/>
    </location>
</feature>
<feature type="compositionally biased region" description="Polar residues" evidence="1">
    <location>
        <begin position="619"/>
        <end position="641"/>
    </location>
</feature>
<dbReference type="PANTHER" id="PTHR33870:SF8">
    <property type="entry name" value="OS07G0472300 PROTEIN"/>
    <property type="match status" value="1"/>
</dbReference>
<feature type="region of interest" description="Disordered" evidence="1">
    <location>
        <begin position="149"/>
        <end position="190"/>
    </location>
</feature>
<feature type="compositionally biased region" description="Basic and acidic residues" evidence="1">
    <location>
        <begin position="603"/>
        <end position="618"/>
    </location>
</feature>
<reference evidence="3" key="1">
    <citation type="journal article" date="2013" name="Nat. Commun.">
        <title>Whole-genome sequencing of Oryza brachyantha reveals mechanisms underlying Oryza genome evolution.</title>
        <authorList>
            <person name="Chen J."/>
            <person name="Huang Q."/>
            <person name="Gao D."/>
            <person name="Wang J."/>
            <person name="Lang Y."/>
            <person name="Liu T."/>
            <person name="Li B."/>
            <person name="Bai Z."/>
            <person name="Luis Goicoechea J."/>
            <person name="Liang C."/>
            <person name="Chen C."/>
            <person name="Zhang W."/>
            <person name="Sun S."/>
            <person name="Liao Y."/>
            <person name="Zhang X."/>
            <person name="Yang L."/>
            <person name="Song C."/>
            <person name="Wang M."/>
            <person name="Shi J."/>
            <person name="Liu G."/>
            <person name="Liu J."/>
            <person name="Zhou H."/>
            <person name="Zhou W."/>
            <person name="Yu Q."/>
            <person name="An N."/>
            <person name="Chen Y."/>
            <person name="Cai Q."/>
            <person name="Wang B."/>
            <person name="Liu B."/>
            <person name="Min J."/>
            <person name="Huang Y."/>
            <person name="Wu H."/>
            <person name="Li Z."/>
            <person name="Zhang Y."/>
            <person name="Yin Y."/>
            <person name="Song W."/>
            <person name="Jiang J."/>
            <person name="Jackson S.A."/>
            <person name="Wing R.A."/>
            <person name="Wang J."/>
            <person name="Chen M."/>
        </authorList>
    </citation>
    <scope>NUCLEOTIDE SEQUENCE [LARGE SCALE GENOMIC DNA]</scope>
    <source>
        <strain evidence="3">cv. IRGC 101232</strain>
    </source>
</reference>
<keyword evidence="2" id="KW-1133">Transmembrane helix</keyword>
<feature type="compositionally biased region" description="Basic and acidic residues" evidence="1">
    <location>
        <begin position="642"/>
        <end position="654"/>
    </location>
</feature>
<dbReference type="HOGENOM" id="CLU_418805_0_0_1"/>